<feature type="region of interest" description="Disordered" evidence="1">
    <location>
        <begin position="33"/>
        <end position="59"/>
    </location>
</feature>
<evidence type="ECO:0000313" key="2">
    <source>
        <dbReference type="EMBL" id="KAG8096806.1"/>
    </source>
</evidence>
<feature type="region of interest" description="Disordered" evidence="1">
    <location>
        <begin position="1"/>
        <end position="20"/>
    </location>
</feature>
<name>A0A8J6BXY5_ZIZPA</name>
<evidence type="ECO:0000313" key="3">
    <source>
        <dbReference type="Proteomes" id="UP000729402"/>
    </source>
</evidence>
<evidence type="ECO:0000256" key="1">
    <source>
        <dbReference type="SAM" id="MobiDB-lite"/>
    </source>
</evidence>
<organism evidence="2 3">
    <name type="scientific">Zizania palustris</name>
    <name type="common">Northern wild rice</name>
    <dbReference type="NCBI Taxonomy" id="103762"/>
    <lineage>
        <taxon>Eukaryota</taxon>
        <taxon>Viridiplantae</taxon>
        <taxon>Streptophyta</taxon>
        <taxon>Embryophyta</taxon>
        <taxon>Tracheophyta</taxon>
        <taxon>Spermatophyta</taxon>
        <taxon>Magnoliopsida</taxon>
        <taxon>Liliopsida</taxon>
        <taxon>Poales</taxon>
        <taxon>Poaceae</taxon>
        <taxon>BOP clade</taxon>
        <taxon>Oryzoideae</taxon>
        <taxon>Oryzeae</taxon>
        <taxon>Zizaniinae</taxon>
        <taxon>Zizania</taxon>
    </lineage>
</organism>
<gene>
    <name evidence="2" type="ORF">GUJ93_ZPchr0013g34975</name>
</gene>
<proteinExistence type="predicted"/>
<keyword evidence="3" id="KW-1185">Reference proteome</keyword>
<dbReference type="AlphaFoldDB" id="A0A8J6BXY5"/>
<dbReference type="Proteomes" id="UP000729402">
    <property type="component" value="Unassembled WGS sequence"/>
</dbReference>
<dbReference type="EMBL" id="JAAALK010000079">
    <property type="protein sequence ID" value="KAG8096806.1"/>
    <property type="molecule type" value="Genomic_DNA"/>
</dbReference>
<reference evidence="2" key="2">
    <citation type="submission" date="2021-02" db="EMBL/GenBank/DDBJ databases">
        <authorList>
            <person name="Kimball J.A."/>
            <person name="Haas M.W."/>
            <person name="Macchietto M."/>
            <person name="Kono T."/>
            <person name="Duquette J."/>
            <person name="Shao M."/>
        </authorList>
    </citation>
    <scope>NUCLEOTIDE SEQUENCE</scope>
    <source>
        <tissue evidence="2">Fresh leaf tissue</tissue>
    </source>
</reference>
<sequence>MIHSAGSPLKPAPPRWDQDAASEVLIQAVWSKTLPQDDPTWGGGDEIPGSNPEGGRVGLPDTIAVVPGESASASMLSPVG</sequence>
<protein>
    <submittedName>
        <fullName evidence="2">Uncharacterized protein</fullName>
    </submittedName>
</protein>
<comment type="caution">
    <text evidence="2">The sequence shown here is derived from an EMBL/GenBank/DDBJ whole genome shotgun (WGS) entry which is preliminary data.</text>
</comment>
<accession>A0A8J6BXY5</accession>
<reference evidence="2" key="1">
    <citation type="journal article" date="2021" name="bioRxiv">
        <title>Whole Genome Assembly and Annotation of Northern Wild Rice, Zizania palustris L., Supports a Whole Genome Duplication in the Zizania Genus.</title>
        <authorList>
            <person name="Haas M."/>
            <person name="Kono T."/>
            <person name="Macchietto M."/>
            <person name="Millas R."/>
            <person name="McGilp L."/>
            <person name="Shao M."/>
            <person name="Duquette J."/>
            <person name="Hirsch C.N."/>
            <person name="Kimball J."/>
        </authorList>
    </citation>
    <scope>NUCLEOTIDE SEQUENCE</scope>
    <source>
        <tissue evidence="2">Fresh leaf tissue</tissue>
    </source>
</reference>